<comment type="caution">
    <text evidence="1">The sequence shown here is derived from an EMBL/GenBank/DDBJ whole genome shotgun (WGS) entry which is preliminary data.</text>
</comment>
<dbReference type="EMBL" id="QLLG01000382">
    <property type="protein sequence ID" value="RMX63632.1"/>
    <property type="molecule type" value="Genomic_DNA"/>
</dbReference>
<protein>
    <submittedName>
        <fullName evidence="1">Uncharacterized protein</fullName>
    </submittedName>
</protein>
<dbReference type="AlphaFoldDB" id="A0A3M6VBI6"/>
<sequence length="80" mass="8871">MTTEGRQHKILDSRKSRDSIRLAALGHVGSNGQRILELDAHDLQGALDAKVDSGEETLHVNGLIGYLGSHYNGRWRVIHE</sequence>
<dbReference type="Proteomes" id="UP000282087">
    <property type="component" value="Unassembled WGS sequence"/>
</dbReference>
<name>A0A3M6VBI6_9STRA</name>
<proteinExistence type="predicted"/>
<evidence type="ECO:0000313" key="1">
    <source>
        <dbReference type="EMBL" id="RMX63632.1"/>
    </source>
</evidence>
<gene>
    <name evidence="1" type="ORF">DD238_007774</name>
</gene>
<accession>A0A3M6VBI6</accession>
<reference evidence="1 2" key="1">
    <citation type="submission" date="2018-06" db="EMBL/GenBank/DDBJ databases">
        <title>Comparative genomics of downy mildews reveals potential adaptations to biotrophy.</title>
        <authorList>
            <person name="Fletcher K."/>
            <person name="Klosterman S.J."/>
            <person name="Derevnina L."/>
            <person name="Martin F."/>
            <person name="Koike S."/>
            <person name="Reyes Chin-Wo S."/>
            <person name="Mou B."/>
            <person name="Michelmore R."/>
        </authorList>
    </citation>
    <scope>NUCLEOTIDE SEQUENCE [LARGE SCALE GENOMIC DNA]</scope>
    <source>
        <strain evidence="1 2">R14</strain>
    </source>
</reference>
<organism evidence="1 2">
    <name type="scientific">Peronospora effusa</name>
    <dbReference type="NCBI Taxonomy" id="542832"/>
    <lineage>
        <taxon>Eukaryota</taxon>
        <taxon>Sar</taxon>
        <taxon>Stramenopiles</taxon>
        <taxon>Oomycota</taxon>
        <taxon>Peronosporomycetes</taxon>
        <taxon>Peronosporales</taxon>
        <taxon>Peronosporaceae</taxon>
        <taxon>Peronospora</taxon>
    </lineage>
</organism>
<keyword evidence="2" id="KW-1185">Reference proteome</keyword>
<evidence type="ECO:0000313" key="2">
    <source>
        <dbReference type="Proteomes" id="UP000282087"/>
    </source>
</evidence>